<evidence type="ECO:0000313" key="5">
    <source>
        <dbReference type="Proteomes" id="UP000501366"/>
    </source>
</evidence>
<sequence length="93" mass="10609">MLKFFDTVFLIVGAIVLAFIAIGFVMYGLVTFPKMAGMFMVGIGIMMSLFYLVKLTKKSAQTNQEPPRLLQAKNLTLRKIQNKIWDSFRKEAQ</sequence>
<keyword evidence="1" id="KW-0472">Membrane</keyword>
<protein>
    <submittedName>
        <fullName evidence="2">Uncharacterized protein</fullName>
    </submittedName>
</protein>
<dbReference type="Proteomes" id="UP000501366">
    <property type="component" value="Chromosome"/>
</dbReference>
<dbReference type="EMBL" id="JANJ01000004">
    <property type="protein sequence ID" value="EXI62391.1"/>
    <property type="molecule type" value="Genomic_DNA"/>
</dbReference>
<evidence type="ECO:0000313" key="3">
    <source>
        <dbReference type="EMBL" id="QIM66330.1"/>
    </source>
</evidence>
<evidence type="ECO:0000313" key="4">
    <source>
        <dbReference type="Proteomes" id="UP000054123"/>
    </source>
</evidence>
<feature type="transmembrane region" description="Helical" evidence="1">
    <location>
        <begin position="35"/>
        <end position="53"/>
    </location>
</feature>
<proteinExistence type="predicted"/>
<keyword evidence="4" id="KW-1185">Reference proteome</keyword>
<dbReference type="AlphaFoldDB" id="A0A011MIU2"/>
<evidence type="ECO:0000256" key="1">
    <source>
        <dbReference type="SAM" id="Phobius"/>
    </source>
</evidence>
<dbReference type="Proteomes" id="UP000054123">
    <property type="component" value="Unassembled WGS sequence"/>
</dbReference>
<keyword evidence="1" id="KW-0812">Transmembrane</keyword>
<reference evidence="2 4" key="1">
    <citation type="journal article" date="2014" name="Genome Announc.">
        <title>Genome Sequence of a Presumptive Mannheimia haemolytica Strain with an A1/A6-Cross-Reactive Serotype from a White-Tailed Deer (Odocoileus virginianus).</title>
        <authorList>
            <person name="Lawrence P.K."/>
            <person name="Bey R.F."/>
            <person name="Wiener B."/>
            <person name="Kittichotirat W."/>
            <person name="Bumgarner R.E."/>
        </authorList>
    </citation>
    <scope>NUCLEOTIDE SEQUENCE [LARGE SCALE GENOMIC DNA]</scope>
    <source>
        <strain evidence="2 4">PKL10</strain>
    </source>
</reference>
<keyword evidence="1" id="KW-1133">Transmembrane helix</keyword>
<feature type="transmembrane region" description="Helical" evidence="1">
    <location>
        <begin position="7"/>
        <end position="29"/>
    </location>
</feature>
<evidence type="ECO:0000313" key="2">
    <source>
        <dbReference type="EMBL" id="EXI62391.1"/>
    </source>
</evidence>
<dbReference type="KEGG" id="mgra:A4G16_02555"/>
<reference evidence="3 5" key="2">
    <citation type="submission" date="2016-03" db="EMBL/GenBank/DDBJ databases">
        <authorList>
            <person name="Bojesen A.M."/>
            <person name="Planet P."/>
            <person name="Hansen M.J."/>
        </authorList>
    </citation>
    <scope>NUCLEOTIDE SEQUENCE [LARGE SCALE GENOMIC DNA]</scope>
    <source>
        <strain evidence="3 5">B 234/94</strain>
    </source>
</reference>
<gene>
    <name evidence="3" type="ORF">A4G16_02555</name>
    <name evidence="2" type="ORF">AK33_05760</name>
</gene>
<dbReference type="PATRIC" id="fig|1450449.3.peg.1125"/>
<organism evidence="2 4">
    <name type="scientific">Mannheimia granulomatis</name>
    <dbReference type="NCBI Taxonomy" id="85402"/>
    <lineage>
        <taxon>Bacteria</taxon>
        <taxon>Pseudomonadati</taxon>
        <taxon>Pseudomonadota</taxon>
        <taxon>Gammaproteobacteria</taxon>
        <taxon>Pasteurellales</taxon>
        <taxon>Pasteurellaceae</taxon>
        <taxon>Mannheimia</taxon>
    </lineage>
</organism>
<accession>A0A011MIU2</accession>
<dbReference type="RefSeq" id="WP_042802621.1">
    <property type="nucleotide sequence ID" value="NZ_AVSP01000014.1"/>
</dbReference>
<dbReference type="EMBL" id="CP015030">
    <property type="protein sequence ID" value="QIM66330.1"/>
    <property type="molecule type" value="Genomic_DNA"/>
</dbReference>
<name>A0A011MIU2_9PAST</name>